<reference evidence="2 3" key="1">
    <citation type="submission" date="2019-03" db="EMBL/GenBank/DDBJ databases">
        <title>Genomic Encyclopedia of Type Strains, Phase IV (KMG-IV): sequencing the most valuable type-strain genomes for metagenomic binning, comparative biology and taxonomic classification.</title>
        <authorList>
            <person name="Goeker M."/>
        </authorList>
    </citation>
    <scope>NUCLEOTIDE SEQUENCE [LARGE SCALE GENOMIC DNA]</scope>
    <source>
        <strain evidence="2 3">DSM 7445</strain>
    </source>
</reference>
<evidence type="ECO:0000313" key="3">
    <source>
        <dbReference type="Proteomes" id="UP000295382"/>
    </source>
</evidence>
<protein>
    <submittedName>
        <fullName evidence="2">Putative glycosyltransferase (TIGR04348 family)</fullName>
    </submittedName>
</protein>
<evidence type="ECO:0000259" key="1">
    <source>
        <dbReference type="Pfam" id="PF00534"/>
    </source>
</evidence>
<accession>A0A4R3HTR8</accession>
<dbReference type="Gene3D" id="3.40.50.2000">
    <property type="entry name" value="Glycogen Phosphorylase B"/>
    <property type="match status" value="1"/>
</dbReference>
<comment type="caution">
    <text evidence="2">The sequence shown here is derived from an EMBL/GenBank/DDBJ whole genome shotgun (WGS) entry which is preliminary data.</text>
</comment>
<keyword evidence="3" id="KW-1185">Reference proteome</keyword>
<feature type="domain" description="Glycosyl transferase family 1" evidence="1">
    <location>
        <begin position="151"/>
        <end position="300"/>
    </location>
</feature>
<dbReference type="Proteomes" id="UP000295382">
    <property type="component" value="Unassembled WGS sequence"/>
</dbReference>
<dbReference type="PANTHER" id="PTHR12526">
    <property type="entry name" value="GLYCOSYLTRANSFERASE"/>
    <property type="match status" value="1"/>
</dbReference>
<proteinExistence type="predicted"/>
<dbReference type="NCBIfam" id="TIGR04348">
    <property type="entry name" value="selenoneine biosynthesis selenosugar synthase SenB"/>
    <property type="match status" value="1"/>
</dbReference>
<gene>
    <name evidence="2" type="ORF">EDC30_11288</name>
</gene>
<dbReference type="Pfam" id="PF00534">
    <property type="entry name" value="Glycos_transf_1"/>
    <property type="match status" value="1"/>
</dbReference>
<evidence type="ECO:0000313" key="2">
    <source>
        <dbReference type="EMBL" id="TCS34756.1"/>
    </source>
</evidence>
<organism evidence="2 3">
    <name type="scientific">Paucimonas lemoignei</name>
    <name type="common">Pseudomonas lemoignei</name>
    <dbReference type="NCBI Taxonomy" id="29443"/>
    <lineage>
        <taxon>Bacteria</taxon>
        <taxon>Pseudomonadati</taxon>
        <taxon>Pseudomonadota</taxon>
        <taxon>Betaproteobacteria</taxon>
        <taxon>Burkholderiales</taxon>
        <taxon>Burkholderiaceae</taxon>
        <taxon>Paucimonas</taxon>
    </lineage>
</organism>
<sequence>MKPHIVMISPALANANNGNWQTASRWANFLRQRHAVTILPSNDPETWSSIDKPDLLVALHARRSAAAMEALRERYPDVPSIVVLTGTDLYRDIHVDTSAQLNLQHAGRLVVLQEAGLQELAPAWREKACVIHQSAPSLKPIGAACKSRMPRFEVCMIGHLRAEKDPATFMQAAALLTSPGIRLTHIGGALDAELAAMAEATAAAHSHYRWLGSLAHDDVLHHLRRCHLMVLTSRMEGGANVIIEALMCGVPVLASNISGNRGMLGEDYEGYFAVGDSAALAQAIARAAADSVFYKRLAEQCQARAFLFTPEREEAAVQQLVDNMLNSKSTNRNPFP</sequence>
<dbReference type="GO" id="GO:0016757">
    <property type="term" value="F:glycosyltransferase activity"/>
    <property type="evidence" value="ECO:0007669"/>
    <property type="project" value="InterPro"/>
</dbReference>
<dbReference type="RefSeq" id="WP_243656818.1">
    <property type="nucleotide sequence ID" value="NZ_SLZQ01000012.1"/>
</dbReference>
<dbReference type="InterPro" id="IPR027627">
    <property type="entry name" value="Glycosyltransferase_put"/>
</dbReference>
<name>A0A4R3HTR8_PAULE</name>
<keyword evidence="2" id="KW-0808">Transferase</keyword>
<dbReference type="EMBL" id="SLZQ01000012">
    <property type="protein sequence ID" value="TCS34756.1"/>
    <property type="molecule type" value="Genomic_DNA"/>
</dbReference>
<dbReference type="InterPro" id="IPR001296">
    <property type="entry name" value="Glyco_trans_1"/>
</dbReference>
<dbReference type="CDD" id="cd03801">
    <property type="entry name" value="GT4_PimA-like"/>
    <property type="match status" value="1"/>
</dbReference>
<dbReference type="AlphaFoldDB" id="A0A4R3HTR8"/>
<dbReference type="SUPFAM" id="SSF53756">
    <property type="entry name" value="UDP-Glycosyltransferase/glycogen phosphorylase"/>
    <property type="match status" value="1"/>
</dbReference>